<dbReference type="EMBL" id="QAYG01000001">
    <property type="protein sequence ID" value="PTW62024.1"/>
    <property type="molecule type" value="Genomic_DNA"/>
</dbReference>
<feature type="region of interest" description="Disordered" evidence="4">
    <location>
        <begin position="232"/>
        <end position="251"/>
    </location>
</feature>
<evidence type="ECO:0000256" key="2">
    <source>
        <dbReference type="ARBA" id="ARBA00023125"/>
    </source>
</evidence>
<evidence type="ECO:0000259" key="5">
    <source>
        <dbReference type="PROSITE" id="PS50949"/>
    </source>
</evidence>
<dbReference type="OrthoDB" id="8247358at2"/>
<dbReference type="Gene3D" id="1.10.10.10">
    <property type="entry name" value="Winged helix-like DNA-binding domain superfamily/Winged helix DNA-binding domain"/>
    <property type="match status" value="1"/>
</dbReference>
<dbReference type="PANTHER" id="PTHR43537:SF45">
    <property type="entry name" value="GNTR FAMILY REGULATORY PROTEIN"/>
    <property type="match status" value="1"/>
</dbReference>
<dbReference type="SUPFAM" id="SSF46785">
    <property type="entry name" value="Winged helix' DNA-binding domain"/>
    <property type="match status" value="1"/>
</dbReference>
<evidence type="ECO:0000256" key="4">
    <source>
        <dbReference type="SAM" id="MobiDB-lite"/>
    </source>
</evidence>
<dbReference type="Proteomes" id="UP000244081">
    <property type="component" value="Unassembled WGS sequence"/>
</dbReference>
<dbReference type="PANTHER" id="PTHR43537">
    <property type="entry name" value="TRANSCRIPTIONAL REGULATOR, GNTR FAMILY"/>
    <property type="match status" value="1"/>
</dbReference>
<evidence type="ECO:0000256" key="3">
    <source>
        <dbReference type="ARBA" id="ARBA00023163"/>
    </source>
</evidence>
<dbReference type="InterPro" id="IPR036390">
    <property type="entry name" value="WH_DNA-bd_sf"/>
</dbReference>
<organism evidence="6 7">
    <name type="scientific">Breoghania corrubedonensis</name>
    <dbReference type="NCBI Taxonomy" id="665038"/>
    <lineage>
        <taxon>Bacteria</taxon>
        <taxon>Pseudomonadati</taxon>
        <taxon>Pseudomonadota</taxon>
        <taxon>Alphaproteobacteria</taxon>
        <taxon>Hyphomicrobiales</taxon>
        <taxon>Stappiaceae</taxon>
        <taxon>Breoghania</taxon>
    </lineage>
</organism>
<keyword evidence="2 6" id="KW-0238">DNA-binding</keyword>
<proteinExistence type="predicted"/>
<comment type="caution">
    <text evidence="6">The sequence shown here is derived from an EMBL/GenBank/DDBJ whole genome shotgun (WGS) entry which is preliminary data.</text>
</comment>
<reference evidence="6 7" key="1">
    <citation type="submission" date="2018-04" db="EMBL/GenBank/DDBJ databases">
        <title>Genomic Encyclopedia of Archaeal and Bacterial Type Strains, Phase II (KMG-II): from individual species to whole genera.</title>
        <authorList>
            <person name="Goeker M."/>
        </authorList>
    </citation>
    <scope>NUCLEOTIDE SEQUENCE [LARGE SCALE GENOMIC DNA]</scope>
    <source>
        <strain evidence="6 7">DSM 23382</strain>
    </source>
</reference>
<dbReference type="InterPro" id="IPR036388">
    <property type="entry name" value="WH-like_DNA-bd_sf"/>
</dbReference>
<dbReference type="RefSeq" id="WP_107987648.1">
    <property type="nucleotide sequence ID" value="NZ_QAYG01000001.1"/>
</dbReference>
<dbReference type="SMART" id="SM00345">
    <property type="entry name" value="HTH_GNTR"/>
    <property type="match status" value="1"/>
</dbReference>
<sequence length="251" mass="28629">MKYILESDPDKRSLKAVDRTYLRLKEMVINYEILPGQPILIEAVSHRLNVSVTPVREALNRLLYEGLIIQLNGRGFQNRAIDHEELTDLLVLRGSLAVSSLHFLLSSDLRHQIEDILAAGQSEAASADNLPVCRTVLRAVGNREILRIYENVNDKLHYIWSIYAASEEGAKRIREYTSELERHLRARDLPGSLDVIYRNIQRQVQMLDDIIPQAIGRLYVAHAEPQNLRRRLNVPAAETSRHEPEGCPVLS</sequence>
<evidence type="ECO:0000313" key="6">
    <source>
        <dbReference type="EMBL" id="PTW62024.1"/>
    </source>
</evidence>
<accession>A0A2T5VE46</accession>
<keyword evidence="7" id="KW-1185">Reference proteome</keyword>
<feature type="domain" description="HTH gntR-type" evidence="5">
    <location>
        <begin position="14"/>
        <end position="81"/>
    </location>
</feature>
<evidence type="ECO:0000256" key="1">
    <source>
        <dbReference type="ARBA" id="ARBA00023015"/>
    </source>
</evidence>
<gene>
    <name evidence="6" type="ORF">C8N35_10156</name>
</gene>
<dbReference type="SUPFAM" id="SSF48008">
    <property type="entry name" value="GntR ligand-binding domain-like"/>
    <property type="match status" value="1"/>
</dbReference>
<protein>
    <submittedName>
        <fullName evidence="6">DNA-binding GntR family transcriptional regulator</fullName>
    </submittedName>
</protein>
<dbReference type="InterPro" id="IPR008920">
    <property type="entry name" value="TF_FadR/GntR_C"/>
</dbReference>
<keyword evidence="1" id="KW-0805">Transcription regulation</keyword>
<dbReference type="InterPro" id="IPR000524">
    <property type="entry name" value="Tscrpt_reg_HTH_GntR"/>
</dbReference>
<dbReference type="GO" id="GO:0003677">
    <property type="term" value="F:DNA binding"/>
    <property type="evidence" value="ECO:0007669"/>
    <property type="project" value="UniProtKB-KW"/>
</dbReference>
<dbReference type="Pfam" id="PF00392">
    <property type="entry name" value="GntR"/>
    <property type="match status" value="1"/>
</dbReference>
<name>A0A2T5VE46_9HYPH</name>
<evidence type="ECO:0000313" key="7">
    <source>
        <dbReference type="Proteomes" id="UP000244081"/>
    </source>
</evidence>
<dbReference type="PROSITE" id="PS50949">
    <property type="entry name" value="HTH_GNTR"/>
    <property type="match status" value="1"/>
</dbReference>
<dbReference type="AlphaFoldDB" id="A0A2T5VE46"/>
<keyword evidence="3" id="KW-0804">Transcription</keyword>
<dbReference type="GO" id="GO:0003700">
    <property type="term" value="F:DNA-binding transcription factor activity"/>
    <property type="evidence" value="ECO:0007669"/>
    <property type="project" value="InterPro"/>
</dbReference>